<reference evidence="2" key="1">
    <citation type="submission" date="2020-05" db="EMBL/GenBank/DDBJ databases">
        <authorList>
            <consortium name="Genoscope - CEA"/>
            <person name="William W."/>
        </authorList>
    </citation>
    <scope>NUCLEOTIDE SEQUENCE [LARGE SCALE GENOMIC DNA]</scope>
    <source>
        <strain evidence="2">PCC 7821</strain>
    </source>
</reference>
<feature type="region of interest" description="Disordered" evidence="1">
    <location>
        <begin position="1"/>
        <end position="21"/>
    </location>
</feature>
<proteinExistence type="predicted"/>
<accession>A0A6J7ZMC2</accession>
<evidence type="ECO:0000313" key="3">
    <source>
        <dbReference type="Proteomes" id="UP000196521"/>
    </source>
</evidence>
<protein>
    <submittedName>
        <fullName evidence="2">Uncharacterized protein</fullName>
    </submittedName>
</protein>
<dbReference type="Proteomes" id="UP000196521">
    <property type="component" value="Chromosome"/>
</dbReference>
<dbReference type="RefSeq" id="WP_144018140.1">
    <property type="nucleotide sequence ID" value="NZ_LR812490.1"/>
</dbReference>
<feature type="compositionally biased region" description="Polar residues" evidence="1">
    <location>
        <begin position="1"/>
        <end position="17"/>
    </location>
</feature>
<dbReference type="EMBL" id="LR812490">
    <property type="protein sequence ID" value="CAC5343481.1"/>
    <property type="molecule type" value="Genomic_DNA"/>
</dbReference>
<dbReference type="AlphaFoldDB" id="A0A6J7ZMC2"/>
<dbReference type="EMBL" id="CZCZ02000013">
    <property type="protein sequence ID" value="CAC5343481.1"/>
    <property type="molecule type" value="Genomic_DNA"/>
</dbReference>
<sequence length="198" mass="22329">MIRTLTNSLEEISTGPESQKRDEFKTKLEKWVLSAYPGAMTSVAREVAIQLQGAIGASQQTLKREACLEALDIVDEYFAYQLLPESVIGSSNDGFKFASRVRSCYSKLIVACENIQVANQFRQCLGTNSTWRGDDIIDFWNAIRQELGFVGDAEHSDRSNPWIAHINLDSTTSHPYKESLAELARKYGYTQPDERPKK</sequence>
<name>A0A6J7ZMC2_PLARU</name>
<organism evidence="2 3">
    <name type="scientific">Planktothrix rubescens CCAP 1459/22</name>
    <dbReference type="NCBI Taxonomy" id="329571"/>
    <lineage>
        <taxon>Bacteria</taxon>
        <taxon>Bacillati</taxon>
        <taxon>Cyanobacteriota</taxon>
        <taxon>Cyanophyceae</taxon>
        <taxon>Oscillatoriophycideae</taxon>
        <taxon>Oscillatoriales</taxon>
        <taxon>Microcoleaceae</taxon>
        <taxon>Planktothrix</taxon>
    </lineage>
</organism>
<comment type="caution">
    <text evidence="2">The sequence shown here is derived from an EMBL/GenBank/DDBJ whole genome shotgun (WGS) entry which is preliminary data.</text>
</comment>
<gene>
    <name evidence="2" type="ORF">PLAN_30663</name>
</gene>
<evidence type="ECO:0000256" key="1">
    <source>
        <dbReference type="SAM" id="MobiDB-lite"/>
    </source>
</evidence>
<evidence type="ECO:0000313" key="2">
    <source>
        <dbReference type="EMBL" id="CAC5343481.1"/>
    </source>
</evidence>
<keyword evidence="3" id="KW-1185">Reference proteome</keyword>